<dbReference type="EMBL" id="SMMG02000010">
    <property type="protein sequence ID" value="KAA3458936.1"/>
    <property type="molecule type" value="Genomic_DNA"/>
</dbReference>
<protein>
    <submittedName>
        <fullName evidence="1">Bifunctional FolD</fullName>
    </submittedName>
</protein>
<dbReference type="Proteomes" id="UP000325315">
    <property type="component" value="Unassembled WGS sequence"/>
</dbReference>
<accession>A0A5B6UQ66</accession>
<evidence type="ECO:0000313" key="1">
    <source>
        <dbReference type="EMBL" id="KAA3458936.1"/>
    </source>
</evidence>
<evidence type="ECO:0000313" key="2">
    <source>
        <dbReference type="Proteomes" id="UP000325315"/>
    </source>
</evidence>
<dbReference type="AlphaFoldDB" id="A0A5B6UQ66"/>
<reference evidence="2" key="1">
    <citation type="journal article" date="2019" name="Plant Biotechnol. J.">
        <title>Genome sequencing of the Australian wild diploid species Gossypium australe highlights disease resistance and delayed gland morphogenesis.</title>
        <authorList>
            <person name="Cai Y."/>
            <person name="Cai X."/>
            <person name="Wang Q."/>
            <person name="Wang P."/>
            <person name="Zhang Y."/>
            <person name="Cai C."/>
            <person name="Xu Y."/>
            <person name="Wang K."/>
            <person name="Zhou Z."/>
            <person name="Wang C."/>
            <person name="Geng S."/>
            <person name="Li B."/>
            <person name="Dong Q."/>
            <person name="Hou Y."/>
            <person name="Wang H."/>
            <person name="Ai P."/>
            <person name="Liu Z."/>
            <person name="Yi F."/>
            <person name="Sun M."/>
            <person name="An G."/>
            <person name="Cheng J."/>
            <person name="Zhang Y."/>
            <person name="Shi Q."/>
            <person name="Xie Y."/>
            <person name="Shi X."/>
            <person name="Chang Y."/>
            <person name="Huang F."/>
            <person name="Chen Y."/>
            <person name="Hong S."/>
            <person name="Mi L."/>
            <person name="Sun Q."/>
            <person name="Zhang L."/>
            <person name="Zhou B."/>
            <person name="Peng R."/>
            <person name="Zhang X."/>
            <person name="Liu F."/>
        </authorList>
    </citation>
    <scope>NUCLEOTIDE SEQUENCE [LARGE SCALE GENOMIC DNA]</scope>
    <source>
        <strain evidence="2">cv. PA1801</strain>
    </source>
</reference>
<comment type="caution">
    <text evidence="1">The sequence shown here is derived from an EMBL/GenBank/DDBJ whole genome shotgun (WGS) entry which is preliminary data.</text>
</comment>
<sequence length="140" mass="16719">MARNLFNIYKALAWLYFMSPSYLNNQLGRWSRDTLVMSQNSMIKNDQMWPRDCMNMPRDMVFTVSRQKILLSRDKPISNLKYILSRFRSRDKNPFISRHLNIEAKGRKQRNYVSRFVSRHIIKFGNLSLNLNLNSVIDLV</sequence>
<name>A0A5B6UQ66_9ROSI</name>
<gene>
    <name evidence="1" type="primary">folD</name>
    <name evidence="1" type="ORF">EPI10_013481</name>
</gene>
<keyword evidence="2" id="KW-1185">Reference proteome</keyword>
<proteinExistence type="predicted"/>
<organism evidence="1 2">
    <name type="scientific">Gossypium australe</name>
    <dbReference type="NCBI Taxonomy" id="47621"/>
    <lineage>
        <taxon>Eukaryota</taxon>
        <taxon>Viridiplantae</taxon>
        <taxon>Streptophyta</taxon>
        <taxon>Embryophyta</taxon>
        <taxon>Tracheophyta</taxon>
        <taxon>Spermatophyta</taxon>
        <taxon>Magnoliopsida</taxon>
        <taxon>eudicotyledons</taxon>
        <taxon>Gunneridae</taxon>
        <taxon>Pentapetalae</taxon>
        <taxon>rosids</taxon>
        <taxon>malvids</taxon>
        <taxon>Malvales</taxon>
        <taxon>Malvaceae</taxon>
        <taxon>Malvoideae</taxon>
        <taxon>Gossypium</taxon>
    </lineage>
</organism>
<dbReference type="OrthoDB" id="5126881at2759"/>